<evidence type="ECO:0000313" key="4">
    <source>
        <dbReference type="Proteomes" id="UP000614601"/>
    </source>
</evidence>
<sequence>MENKDLYDMDACKKENQAPVVQPEYSGYSQYLQGRPLYPTMPYPMHPNFYGGFMYADPSQIAAPSSDIKNLSANSFFPVNSPSPPNRTKSRNSSASLHEDPEYRQKRAKNNESARKSRKLRAEREQKMVMENDRLKKQIQRLEEDLAAARIQLKMYKDSALKTRN</sequence>
<dbReference type="GO" id="GO:0003700">
    <property type="term" value="F:DNA-binding transcription factor activity"/>
    <property type="evidence" value="ECO:0007669"/>
    <property type="project" value="InterPro"/>
</dbReference>
<organism evidence="3 4">
    <name type="scientific">Bursaphelenchus okinawaensis</name>
    <dbReference type="NCBI Taxonomy" id="465554"/>
    <lineage>
        <taxon>Eukaryota</taxon>
        <taxon>Metazoa</taxon>
        <taxon>Ecdysozoa</taxon>
        <taxon>Nematoda</taxon>
        <taxon>Chromadorea</taxon>
        <taxon>Rhabditida</taxon>
        <taxon>Tylenchina</taxon>
        <taxon>Tylenchomorpha</taxon>
        <taxon>Aphelenchoidea</taxon>
        <taxon>Aphelenchoididae</taxon>
        <taxon>Bursaphelenchus</taxon>
    </lineage>
</organism>
<dbReference type="InterPro" id="IPR046347">
    <property type="entry name" value="bZIP_sf"/>
</dbReference>
<feature type="domain" description="BZIP" evidence="2">
    <location>
        <begin position="100"/>
        <end position="149"/>
    </location>
</feature>
<dbReference type="Proteomes" id="UP000614601">
    <property type="component" value="Unassembled WGS sequence"/>
</dbReference>
<accession>A0A811LFD5</accession>
<protein>
    <recommendedName>
        <fullName evidence="2">BZIP domain-containing protein</fullName>
    </recommendedName>
</protein>
<dbReference type="OrthoDB" id="6151507at2759"/>
<feature type="region of interest" description="Disordered" evidence="1">
    <location>
        <begin position="72"/>
        <end position="132"/>
    </location>
</feature>
<dbReference type="InterPro" id="IPR004827">
    <property type="entry name" value="bZIP"/>
</dbReference>
<keyword evidence="4" id="KW-1185">Reference proteome</keyword>
<dbReference type="EMBL" id="CAJFCW020000005">
    <property type="protein sequence ID" value="CAG9121971.1"/>
    <property type="molecule type" value="Genomic_DNA"/>
</dbReference>
<dbReference type="Proteomes" id="UP000783686">
    <property type="component" value="Unassembled WGS sequence"/>
</dbReference>
<name>A0A811LFD5_9BILA</name>
<dbReference type="SUPFAM" id="SSF57959">
    <property type="entry name" value="Leucine zipper domain"/>
    <property type="match status" value="1"/>
</dbReference>
<comment type="caution">
    <text evidence="3">The sequence shown here is derived from an EMBL/GenBank/DDBJ whole genome shotgun (WGS) entry which is preliminary data.</text>
</comment>
<dbReference type="EMBL" id="CAJFDH010000005">
    <property type="protein sequence ID" value="CAD5226271.1"/>
    <property type="molecule type" value="Genomic_DNA"/>
</dbReference>
<evidence type="ECO:0000256" key="1">
    <source>
        <dbReference type="SAM" id="MobiDB-lite"/>
    </source>
</evidence>
<evidence type="ECO:0000313" key="3">
    <source>
        <dbReference type="EMBL" id="CAD5226271.1"/>
    </source>
</evidence>
<evidence type="ECO:0000259" key="2">
    <source>
        <dbReference type="Pfam" id="PF07716"/>
    </source>
</evidence>
<reference evidence="3" key="1">
    <citation type="submission" date="2020-09" db="EMBL/GenBank/DDBJ databases">
        <authorList>
            <person name="Kikuchi T."/>
        </authorList>
    </citation>
    <scope>NUCLEOTIDE SEQUENCE</scope>
    <source>
        <strain evidence="3">SH1</strain>
    </source>
</reference>
<gene>
    <name evidence="3" type="ORF">BOKJ2_LOCUS11994</name>
</gene>
<dbReference type="AlphaFoldDB" id="A0A811LFD5"/>
<dbReference type="Pfam" id="PF07716">
    <property type="entry name" value="bZIP_2"/>
    <property type="match status" value="1"/>
</dbReference>
<feature type="compositionally biased region" description="Basic and acidic residues" evidence="1">
    <location>
        <begin position="97"/>
        <end position="132"/>
    </location>
</feature>
<dbReference type="Gene3D" id="1.20.5.170">
    <property type="match status" value="1"/>
</dbReference>
<proteinExistence type="predicted"/>